<dbReference type="Pfam" id="PF01398">
    <property type="entry name" value="JAB"/>
    <property type="match status" value="1"/>
</dbReference>
<organism evidence="6 7">
    <name type="scientific">Magnusiomyces paraingens</name>
    <dbReference type="NCBI Taxonomy" id="2606893"/>
    <lineage>
        <taxon>Eukaryota</taxon>
        <taxon>Fungi</taxon>
        <taxon>Dikarya</taxon>
        <taxon>Ascomycota</taxon>
        <taxon>Saccharomycotina</taxon>
        <taxon>Dipodascomycetes</taxon>
        <taxon>Dipodascales</taxon>
        <taxon>Dipodascaceae</taxon>
        <taxon>Magnusiomyces</taxon>
    </lineage>
</organism>
<dbReference type="InterPro" id="IPR000555">
    <property type="entry name" value="JAMM/MPN+_dom"/>
</dbReference>
<dbReference type="HAMAP" id="MF_03005">
    <property type="entry name" value="eIF3f"/>
    <property type="match status" value="1"/>
</dbReference>
<keyword evidence="1 4" id="KW-0963">Cytoplasm</keyword>
<evidence type="ECO:0000256" key="4">
    <source>
        <dbReference type="HAMAP-Rule" id="MF_03005"/>
    </source>
</evidence>
<evidence type="ECO:0000313" key="7">
    <source>
        <dbReference type="Proteomes" id="UP000398389"/>
    </source>
</evidence>
<dbReference type="PANTHER" id="PTHR10540">
    <property type="entry name" value="EUKARYOTIC TRANSLATION INITIATION FACTOR 3 SUBUNIT F-RELATED"/>
    <property type="match status" value="1"/>
</dbReference>
<dbReference type="InterPro" id="IPR037518">
    <property type="entry name" value="MPN"/>
</dbReference>
<dbReference type="GO" id="GO:0031369">
    <property type="term" value="F:translation initiation factor binding"/>
    <property type="evidence" value="ECO:0007669"/>
    <property type="project" value="InterPro"/>
</dbReference>
<reference evidence="6 7" key="1">
    <citation type="submission" date="2019-09" db="EMBL/GenBank/DDBJ databases">
        <authorList>
            <person name="Brejova B."/>
        </authorList>
    </citation>
    <scope>NUCLEOTIDE SEQUENCE [LARGE SCALE GENOMIC DNA]</scope>
</reference>
<dbReference type="EMBL" id="CABVLU010000001">
    <property type="protein sequence ID" value="VVT47454.1"/>
    <property type="molecule type" value="Genomic_DNA"/>
</dbReference>
<dbReference type="GeneID" id="43580540"/>
<name>A0A5E8B7Q8_9ASCO</name>
<evidence type="ECO:0000313" key="6">
    <source>
        <dbReference type="EMBL" id="VVT47454.1"/>
    </source>
</evidence>
<dbReference type="GO" id="GO:0003743">
    <property type="term" value="F:translation initiation factor activity"/>
    <property type="evidence" value="ECO:0007669"/>
    <property type="project" value="UniProtKB-UniRule"/>
</dbReference>
<dbReference type="InterPro" id="IPR024969">
    <property type="entry name" value="EIF3F/CSN6-like_C"/>
</dbReference>
<dbReference type="Gene3D" id="3.40.140.10">
    <property type="entry name" value="Cytidine Deaminase, domain 2"/>
    <property type="match status" value="1"/>
</dbReference>
<proteinExistence type="inferred from homology"/>
<evidence type="ECO:0000259" key="5">
    <source>
        <dbReference type="PROSITE" id="PS50249"/>
    </source>
</evidence>
<keyword evidence="3 4" id="KW-0648">Protein biosynthesis</keyword>
<dbReference type="GO" id="GO:0008237">
    <property type="term" value="F:metallopeptidase activity"/>
    <property type="evidence" value="ECO:0007669"/>
    <property type="project" value="InterPro"/>
</dbReference>
<dbReference type="PROSITE" id="PS50249">
    <property type="entry name" value="MPN"/>
    <property type="match status" value="1"/>
</dbReference>
<dbReference type="AlphaFoldDB" id="A0A5E8B7Q8"/>
<gene>
    <name evidence="6" type="ORF">SAPINGB_P001719</name>
</gene>
<dbReference type="GO" id="GO:0071541">
    <property type="term" value="C:eukaryotic translation initiation factor 3 complex, eIF3m"/>
    <property type="evidence" value="ECO:0007669"/>
    <property type="project" value="TreeGrafter"/>
</dbReference>
<keyword evidence="2 4" id="KW-0396">Initiation factor</keyword>
<dbReference type="OrthoDB" id="25498at2759"/>
<accession>A0A5E8B7Q8</accession>
<comment type="subunit">
    <text evidence="4">Component of the eukaryotic translation initiation factor 3 (eIF-3) complex.</text>
</comment>
<dbReference type="InterPro" id="IPR027531">
    <property type="entry name" value="eIF3f"/>
</dbReference>
<dbReference type="GO" id="GO:0001732">
    <property type="term" value="P:formation of cytoplasmic translation initiation complex"/>
    <property type="evidence" value="ECO:0007669"/>
    <property type="project" value="UniProtKB-UniRule"/>
</dbReference>
<dbReference type="Pfam" id="PF13012">
    <property type="entry name" value="MitMem_reg"/>
    <property type="match status" value="1"/>
</dbReference>
<protein>
    <recommendedName>
        <fullName evidence="4">Eukaryotic translation initiation factor 3 subunit F</fullName>
        <shortName evidence="4">eIF3f</shortName>
    </recommendedName>
</protein>
<dbReference type="Proteomes" id="UP000398389">
    <property type="component" value="Unassembled WGS sequence"/>
</dbReference>
<comment type="similarity">
    <text evidence="4">Belongs to the eIF-3 subunit F family.</text>
</comment>
<evidence type="ECO:0000256" key="1">
    <source>
        <dbReference type="ARBA" id="ARBA00022490"/>
    </source>
</evidence>
<dbReference type="RefSeq" id="XP_031852331.1">
    <property type="nucleotide sequence ID" value="XM_031996440.1"/>
</dbReference>
<dbReference type="GO" id="GO:0016282">
    <property type="term" value="C:eukaryotic 43S preinitiation complex"/>
    <property type="evidence" value="ECO:0007669"/>
    <property type="project" value="UniProtKB-UniRule"/>
</dbReference>
<comment type="function">
    <text evidence="4">Component of the eukaryotic translation initiation factor 3 (eIF-3) complex, which is involved in protein synthesis of a specialized repertoire of mRNAs and, together with other initiation factors, stimulates binding of mRNA and methionyl-tRNAi to the 40S ribosome. The eIF-3 complex specifically targets and initiates translation of a subset of mRNAs involved in cell proliferation.</text>
</comment>
<evidence type="ECO:0000256" key="3">
    <source>
        <dbReference type="ARBA" id="ARBA00022917"/>
    </source>
</evidence>
<dbReference type="GO" id="GO:0033290">
    <property type="term" value="C:eukaryotic 48S preinitiation complex"/>
    <property type="evidence" value="ECO:0007669"/>
    <property type="project" value="UniProtKB-UniRule"/>
</dbReference>
<dbReference type="PANTHER" id="PTHR10540:SF6">
    <property type="entry name" value="EUKARYOTIC TRANSLATION INITIATION FACTOR 3 SUBUNIT F"/>
    <property type="match status" value="1"/>
</dbReference>
<dbReference type="CDD" id="cd08064">
    <property type="entry name" value="MPN_eIF3f"/>
    <property type="match status" value="1"/>
</dbReference>
<comment type="subcellular location">
    <subcellularLocation>
        <location evidence="4">Cytoplasm</location>
    </subcellularLocation>
</comment>
<dbReference type="SMART" id="SM00232">
    <property type="entry name" value="JAB_MPN"/>
    <property type="match status" value="1"/>
</dbReference>
<feature type="domain" description="MPN" evidence="5">
    <location>
        <begin position="20"/>
        <end position="157"/>
    </location>
</feature>
<sequence length="322" mass="35228">MSDSFLYVPRPSPAGAPSNVLVQAQAVFQILDHALRNGNAPNRVIGVLLGVRSDDGSEIEVRSSFAVPHDEINNQITIDVDYLRTMYNLHRRAYSRDAIVGWYTTSSELDNLSGLMHDFFSASDNGIISQTPIHLTVSTYETLTAASAEAEAAADGSDKTKSQFPKDISVRTYVSSPVGIVNEKSRGSLFFVPIPNEIRFSEVERSGLDAIAKARDEPSRSISLVNDIQALEATLVKVLDMLDRVSAYVNEIIEANKNGQPSPASVAIGKFLHKNLALVPSISKENLEKLFNSHLQDVLMVVYLANTVKTQLQLSSRLTPIV</sequence>
<keyword evidence="7" id="KW-1185">Reference proteome</keyword>
<evidence type="ECO:0000256" key="2">
    <source>
        <dbReference type="ARBA" id="ARBA00022540"/>
    </source>
</evidence>